<dbReference type="Proteomes" id="UP000015101">
    <property type="component" value="Unassembled WGS sequence"/>
</dbReference>
<reference evidence="5" key="3">
    <citation type="submission" date="2015-06" db="UniProtKB">
        <authorList>
            <consortium name="EnsemblMetazoa"/>
        </authorList>
    </citation>
    <scope>IDENTIFICATION</scope>
</reference>
<dbReference type="InterPro" id="IPR029034">
    <property type="entry name" value="Cystine-knot_cytokine"/>
</dbReference>
<protein>
    <recommendedName>
        <fullName evidence="3">CTCK domain-containing protein</fullName>
    </recommendedName>
</protein>
<proteinExistence type="predicted"/>
<dbReference type="CTD" id="20212028"/>
<dbReference type="AlphaFoldDB" id="T1FT81"/>
<dbReference type="GeneID" id="20212028"/>
<evidence type="ECO:0000256" key="1">
    <source>
        <dbReference type="ARBA" id="ARBA00023157"/>
    </source>
</evidence>
<gene>
    <name evidence="5" type="primary">20212028</name>
    <name evidence="4" type="ORF">HELRODRAFT_191717</name>
</gene>
<evidence type="ECO:0000313" key="6">
    <source>
        <dbReference type="Proteomes" id="UP000015101"/>
    </source>
</evidence>
<dbReference type="InParanoid" id="T1FT81"/>
<dbReference type="KEGG" id="hro:HELRODRAFT_191717"/>
<dbReference type="Gene3D" id="2.10.90.10">
    <property type="entry name" value="Cystine-knot cytokines"/>
    <property type="match status" value="1"/>
</dbReference>
<dbReference type="HOGENOM" id="CLU_297588_0_0_1"/>
<dbReference type="InterPro" id="IPR006207">
    <property type="entry name" value="Cys_knot_C"/>
</dbReference>
<dbReference type="EMBL" id="AMQM01004216">
    <property type="status" value="NOT_ANNOTATED_CDS"/>
    <property type="molecule type" value="Genomic_DNA"/>
</dbReference>
<dbReference type="SUPFAM" id="SSF82171">
    <property type="entry name" value="DPP6 N-terminal domain-like"/>
    <property type="match status" value="1"/>
</dbReference>
<dbReference type="EnsemblMetazoa" id="HelroT191717">
    <property type="protein sequence ID" value="HelroP191717"/>
    <property type="gene ID" value="HelroG191717"/>
</dbReference>
<evidence type="ECO:0000259" key="3">
    <source>
        <dbReference type="PROSITE" id="PS01225"/>
    </source>
</evidence>
<dbReference type="EMBL" id="AMQM01004215">
    <property type="status" value="NOT_ANNOTATED_CDS"/>
    <property type="molecule type" value="Genomic_DNA"/>
</dbReference>
<organism evidence="5 6">
    <name type="scientific">Helobdella robusta</name>
    <name type="common">Californian leech</name>
    <dbReference type="NCBI Taxonomy" id="6412"/>
    <lineage>
        <taxon>Eukaryota</taxon>
        <taxon>Metazoa</taxon>
        <taxon>Spiralia</taxon>
        <taxon>Lophotrochozoa</taxon>
        <taxon>Annelida</taxon>
        <taxon>Clitellata</taxon>
        <taxon>Hirudinea</taxon>
        <taxon>Rhynchobdellida</taxon>
        <taxon>Glossiphoniidae</taxon>
        <taxon>Helobdella</taxon>
    </lineage>
</organism>
<evidence type="ECO:0000256" key="2">
    <source>
        <dbReference type="PROSITE-ProRule" id="PRU00039"/>
    </source>
</evidence>
<reference evidence="4 6" key="2">
    <citation type="journal article" date="2013" name="Nature">
        <title>Insights into bilaterian evolution from three spiralian genomes.</title>
        <authorList>
            <person name="Simakov O."/>
            <person name="Marletaz F."/>
            <person name="Cho S.J."/>
            <person name="Edsinger-Gonzales E."/>
            <person name="Havlak P."/>
            <person name="Hellsten U."/>
            <person name="Kuo D.H."/>
            <person name="Larsson T."/>
            <person name="Lv J."/>
            <person name="Arendt D."/>
            <person name="Savage R."/>
            <person name="Osoegawa K."/>
            <person name="de Jong P."/>
            <person name="Grimwood J."/>
            <person name="Chapman J.A."/>
            <person name="Shapiro H."/>
            <person name="Aerts A."/>
            <person name="Otillar R.P."/>
            <person name="Terry A.Y."/>
            <person name="Boore J.L."/>
            <person name="Grigoriev I.V."/>
            <person name="Lindberg D.R."/>
            <person name="Seaver E.C."/>
            <person name="Weisblat D.A."/>
            <person name="Putnam N.H."/>
            <person name="Rokhsar D.S."/>
        </authorList>
    </citation>
    <scope>NUCLEOTIDE SEQUENCE</scope>
</reference>
<keyword evidence="1" id="KW-1015">Disulfide bond</keyword>
<feature type="domain" description="CTCK" evidence="3">
    <location>
        <begin position="903"/>
        <end position="1002"/>
    </location>
</feature>
<sequence>MQIKFYSQNIVDVEVKFYNSNNEQIWDKVVVQNNPNGFFDYSTYFPDVNSIELTVSTSDTSQRVSIRDLQIWTCAETVTTIVIPTTTPHELTIPGETLTPGRVVEPSTPQGSTKSLIIANNTTPFPGMTSKPTISEGTKTTICKVTNALELLGMTFTANPSLASNDLKNISFVSKNGTSATIEFYLPSLQQLMNVEIGMSTNVASMNISVYLPGLNEPINKFFLEITKSTFDIPTPSSGNRVKFEFSPIIATQQITINDLSIWSCGVVVTTIGGTTQSKVTTVASTPTHELTITEETLTPGILFEPSTPRDMESPSKCQLSDLMKEQTVTSETNIGLMAGSSKNTFVFPGSSGVTQIKIIAETTKFVQKVVFKSENVQSVKLEYKTPNGNTVDINDVTVHDDGNVLVTCDYPNVKTITLDLTAKKPNESFKINDLKIFICAEGTTIPALTTQGPVVTQKPKLSTAVSQCSVNNLMNEQATQTSTMPDAGYDKSRLEYVFPSGSEVNVITVTASNPKTIMQIKFYSQNIVDVEVKFYNSNNEQIWDKVVVQNNPNGFFDYSTYFPDVNSIELTVSTSDTSQRVSIRDLQIWTCAETVTTIVIPTTTPHELTITEETLTPGILFEPSTPRDMESPSKCQLSDLMKEQTVTSETNIGLMAGSSKNTFVFPGSSGVTQIKIIAETTKFVQKVVFKSENVQSVKLEYKTPNGNTVDINDVTVHDDGNVLVTCDYPNVKTITLDLTAKKPNESFKINDLKILICAEGTTIPALTTQGPVVTQKPKLSTEFCQVKILSEISTFISKKNGAVGFIEKDGEPGATSDQEYVFNGDSIDKNAQLKNSTSNEETCLVSYCDAVGNEVVFNRSSACQCGPNEALHGDYPDCCSCVGIGTTTKKPATTLPTPTETCSVEHKYVNLSIPLKVGSVCTSNEAILMSSCRGSCGDSFDESAIYLEESSAGGDPFVHHGLCKCCRGLTGEWKLFDVNCGSESKRVKIYEYTSCGCQECVAGTFTSGLPF</sequence>
<evidence type="ECO:0000313" key="5">
    <source>
        <dbReference type="EnsemblMetazoa" id="HelroP191717"/>
    </source>
</evidence>
<dbReference type="PROSITE" id="PS01225">
    <property type="entry name" value="CTCK_2"/>
    <property type="match status" value="1"/>
</dbReference>
<dbReference type="RefSeq" id="XP_009017345.1">
    <property type="nucleotide sequence ID" value="XM_009019097.1"/>
</dbReference>
<comment type="caution">
    <text evidence="2">Lacks conserved residue(s) required for the propagation of feature annotation.</text>
</comment>
<dbReference type="EMBL" id="AMQM01004214">
    <property type="status" value="NOT_ANNOTATED_CDS"/>
    <property type="molecule type" value="Genomic_DNA"/>
</dbReference>
<dbReference type="OrthoDB" id="6097666at2759"/>
<evidence type="ECO:0000313" key="4">
    <source>
        <dbReference type="EMBL" id="ESO04766.1"/>
    </source>
</evidence>
<reference evidence="6" key="1">
    <citation type="submission" date="2012-12" db="EMBL/GenBank/DDBJ databases">
        <authorList>
            <person name="Hellsten U."/>
            <person name="Grimwood J."/>
            <person name="Chapman J.A."/>
            <person name="Shapiro H."/>
            <person name="Aerts A."/>
            <person name="Otillar R.P."/>
            <person name="Terry A.Y."/>
            <person name="Boore J.L."/>
            <person name="Simakov O."/>
            <person name="Marletaz F."/>
            <person name="Cho S.-J."/>
            <person name="Edsinger-Gonzales E."/>
            <person name="Havlak P."/>
            <person name="Kuo D.-H."/>
            <person name="Larsson T."/>
            <person name="Lv J."/>
            <person name="Arendt D."/>
            <person name="Savage R."/>
            <person name="Osoegawa K."/>
            <person name="de Jong P."/>
            <person name="Lindberg D.R."/>
            <person name="Seaver E.C."/>
            <person name="Weisblat D.A."/>
            <person name="Putnam N.H."/>
            <person name="Grigoriev I.V."/>
            <person name="Rokhsar D.S."/>
        </authorList>
    </citation>
    <scope>NUCLEOTIDE SEQUENCE</scope>
</reference>
<name>T1FT81_HELRO</name>
<dbReference type="EMBL" id="KB096457">
    <property type="protein sequence ID" value="ESO04766.1"/>
    <property type="molecule type" value="Genomic_DNA"/>
</dbReference>
<accession>T1FT81</accession>
<keyword evidence="6" id="KW-1185">Reference proteome</keyword>